<evidence type="ECO:0000259" key="2">
    <source>
        <dbReference type="Pfam" id="PF00011"/>
    </source>
</evidence>
<dbReference type="OrthoDB" id="5850767at2759"/>
<dbReference type="Proteomes" id="UP000230423">
    <property type="component" value="Unassembled WGS sequence"/>
</dbReference>
<dbReference type="InterPro" id="IPR012292">
    <property type="entry name" value="Globin/Proto"/>
</dbReference>
<gene>
    <name evidence="3" type="ORF">TELCIR_06555</name>
</gene>
<dbReference type="Gene3D" id="2.60.40.790">
    <property type="match status" value="1"/>
</dbReference>
<dbReference type="GO" id="GO:0019825">
    <property type="term" value="F:oxygen binding"/>
    <property type="evidence" value="ECO:0007669"/>
    <property type="project" value="InterPro"/>
</dbReference>
<proteinExistence type="predicted"/>
<sequence length="379" mass="42992">MLEDCNKAKAHVDVSDQVSHTIFIRKSTESFVRKWTVPDDVNLDAIYSKLSAVGHLSVEAPKKAVEIPPKGNPFDIGDHRIMAANFQKLDDPKDIVGLIFVDIVNDIAPELKKEFGVDRAPKAGMLKMPKFGGHVARFSEFIDQTTSMLGFTENLSGAWQLVRKTGRIHVKLNFLEQNQNQFEKNYFDVVLTTFVENFIPYLTGEKVMPVPEGAEKKKVRFAQTYAPTQTTDVWKRFFSLISAQMTDAFELERTKQRNAQSQKTLAPHQHVEESERKKKRIQEKQSEIENTASSQEPKKEEQILCADSDRPIRDEAEGGDLANQQAINMLIGRDLSPGDASITCGCLRNTTDSIITETRVERRLPYDYSMPTRNPRASW</sequence>
<feature type="domain" description="SHSP" evidence="2">
    <location>
        <begin position="20"/>
        <end position="68"/>
    </location>
</feature>
<dbReference type="Gene3D" id="1.10.490.10">
    <property type="entry name" value="Globins"/>
    <property type="match status" value="1"/>
</dbReference>
<dbReference type="EMBL" id="KZ345920">
    <property type="protein sequence ID" value="PIO71545.1"/>
    <property type="molecule type" value="Genomic_DNA"/>
</dbReference>
<dbReference type="InterPro" id="IPR002068">
    <property type="entry name" value="A-crystallin/Hsp20_dom"/>
</dbReference>
<dbReference type="CDD" id="cd01040">
    <property type="entry name" value="Mb-like"/>
    <property type="match status" value="1"/>
</dbReference>
<accession>A0A2G9UMU2</accession>
<evidence type="ECO:0000256" key="1">
    <source>
        <dbReference type="SAM" id="MobiDB-lite"/>
    </source>
</evidence>
<dbReference type="Pfam" id="PF00011">
    <property type="entry name" value="HSP20"/>
    <property type="match status" value="1"/>
</dbReference>
<reference evidence="3 4" key="1">
    <citation type="submission" date="2015-09" db="EMBL/GenBank/DDBJ databases">
        <title>Draft genome of the parasitic nematode Teladorsagia circumcincta isolate WARC Sus (inbred).</title>
        <authorList>
            <person name="Mitreva M."/>
        </authorList>
    </citation>
    <scope>NUCLEOTIDE SEQUENCE [LARGE SCALE GENOMIC DNA]</scope>
    <source>
        <strain evidence="3 4">S</strain>
    </source>
</reference>
<organism evidence="3 4">
    <name type="scientific">Teladorsagia circumcincta</name>
    <name type="common">Brown stomach worm</name>
    <name type="synonym">Ostertagia circumcincta</name>
    <dbReference type="NCBI Taxonomy" id="45464"/>
    <lineage>
        <taxon>Eukaryota</taxon>
        <taxon>Metazoa</taxon>
        <taxon>Ecdysozoa</taxon>
        <taxon>Nematoda</taxon>
        <taxon>Chromadorea</taxon>
        <taxon>Rhabditida</taxon>
        <taxon>Rhabditina</taxon>
        <taxon>Rhabditomorpha</taxon>
        <taxon>Strongyloidea</taxon>
        <taxon>Trichostrongylidae</taxon>
        <taxon>Teladorsagia</taxon>
    </lineage>
</organism>
<evidence type="ECO:0000313" key="3">
    <source>
        <dbReference type="EMBL" id="PIO71545.1"/>
    </source>
</evidence>
<protein>
    <recommendedName>
        <fullName evidence="2">SHSP domain-containing protein</fullName>
    </recommendedName>
</protein>
<dbReference type="InterPro" id="IPR008978">
    <property type="entry name" value="HSP20-like_chaperone"/>
</dbReference>
<keyword evidence="4" id="KW-1185">Reference proteome</keyword>
<dbReference type="GO" id="GO:0020037">
    <property type="term" value="F:heme binding"/>
    <property type="evidence" value="ECO:0007669"/>
    <property type="project" value="InterPro"/>
</dbReference>
<dbReference type="InterPro" id="IPR044399">
    <property type="entry name" value="Mb-like_M"/>
</dbReference>
<dbReference type="SUPFAM" id="SSF46458">
    <property type="entry name" value="Globin-like"/>
    <property type="match status" value="1"/>
</dbReference>
<name>A0A2G9UMU2_TELCI</name>
<dbReference type="AlphaFoldDB" id="A0A2G9UMU2"/>
<dbReference type="InterPro" id="IPR009050">
    <property type="entry name" value="Globin-like_sf"/>
</dbReference>
<feature type="region of interest" description="Disordered" evidence="1">
    <location>
        <begin position="254"/>
        <end position="303"/>
    </location>
</feature>
<evidence type="ECO:0000313" key="4">
    <source>
        <dbReference type="Proteomes" id="UP000230423"/>
    </source>
</evidence>
<feature type="compositionally biased region" description="Basic and acidic residues" evidence="1">
    <location>
        <begin position="269"/>
        <end position="287"/>
    </location>
</feature>